<dbReference type="Proteomes" id="UP001431656">
    <property type="component" value="Chromosome"/>
</dbReference>
<evidence type="ECO:0000259" key="3">
    <source>
        <dbReference type="Pfam" id="PF26382"/>
    </source>
</evidence>
<feature type="domain" description="ATPase PglY C-terminal" evidence="3">
    <location>
        <begin position="1009"/>
        <end position="1189"/>
    </location>
</feature>
<dbReference type="Pfam" id="PF26382">
    <property type="entry name" value="BREX_PglY_6th"/>
    <property type="match status" value="1"/>
</dbReference>
<dbReference type="EMBL" id="AP028056">
    <property type="protein sequence ID" value="BEH01460.1"/>
    <property type="molecule type" value="Genomic_DNA"/>
</dbReference>
<gene>
    <name evidence="4" type="ORF">brsh051_07410</name>
</gene>
<dbReference type="InterPro" id="IPR058747">
    <property type="entry name" value="PglY_C"/>
</dbReference>
<dbReference type="AlphaFoldDB" id="A0AAN0KAP7"/>
<reference evidence="4" key="1">
    <citation type="journal article" date="2024" name="Int. J. Syst. Evol. Microbiol.">
        <title>Brooklawnia propionicigenes sp. nov., a facultatively anaerobic, propionate-producing bacterium isolated from a methanogenic reactor treating waste from cattle farms.</title>
        <authorList>
            <person name="Akita Y."/>
            <person name="Ueki A."/>
            <person name="Tonouchi A."/>
            <person name="Sugawara Y."/>
            <person name="Honma S."/>
            <person name="Kaku N."/>
            <person name="Ueki K."/>
        </authorList>
    </citation>
    <scope>NUCLEOTIDE SEQUENCE</scope>
    <source>
        <strain evidence="4">SH051</strain>
    </source>
</reference>
<proteinExistence type="predicted"/>
<dbReference type="Pfam" id="PF26381">
    <property type="entry name" value="BREX_PglY_5th"/>
    <property type="match status" value="1"/>
</dbReference>
<evidence type="ECO:0008006" key="6">
    <source>
        <dbReference type="Google" id="ProtNLM"/>
    </source>
</evidence>
<organism evidence="4 5">
    <name type="scientific">Brooklawnia propionicigenes</name>
    <dbReference type="NCBI Taxonomy" id="3041175"/>
    <lineage>
        <taxon>Bacteria</taxon>
        <taxon>Bacillati</taxon>
        <taxon>Actinomycetota</taxon>
        <taxon>Actinomycetes</taxon>
        <taxon>Propionibacteriales</taxon>
        <taxon>Propionibacteriaceae</taxon>
        <taxon>Brooklawnia</taxon>
    </lineage>
</organism>
<keyword evidence="5" id="KW-1185">Reference proteome</keyword>
<evidence type="ECO:0000313" key="4">
    <source>
        <dbReference type="EMBL" id="BEH01460.1"/>
    </source>
</evidence>
<feature type="compositionally biased region" description="Low complexity" evidence="1">
    <location>
        <begin position="1221"/>
        <end position="1230"/>
    </location>
</feature>
<dbReference type="InterPro" id="IPR058748">
    <property type="entry name" value="PglY_5th"/>
</dbReference>
<evidence type="ECO:0000259" key="2">
    <source>
        <dbReference type="Pfam" id="PF26381"/>
    </source>
</evidence>
<protein>
    <recommendedName>
        <fullName evidence="6">Phage resistance protein</fullName>
    </recommendedName>
</protein>
<feature type="domain" description="ATPase PglY 5th" evidence="2">
    <location>
        <begin position="859"/>
        <end position="965"/>
    </location>
</feature>
<name>A0AAN0KAP7_9ACTN</name>
<accession>A0AAN0KAP7</accession>
<evidence type="ECO:0000256" key="1">
    <source>
        <dbReference type="SAM" id="MobiDB-lite"/>
    </source>
</evidence>
<dbReference type="KEGG" id="broo:brsh051_07410"/>
<sequence>MSALLRDIFTIPETTSSADYVLRLTESVDAAHLDRTLDDYVVTDPIARAFDTALGVVGEAIDANTSKGAFLTGTFGSGKSHFMAVLYALLRQHPKARAIPDLTAVIARHDPHLQDRKVLPLTFHMLGATSMEQALFDGYLRQVRDLHPDATLPLLHQTARLLADADALRGRLGDDAFFAGLNEGSGAADSWGAVLGDAGTWNAETYEAAKAASATDPRRAELVAALQQHYFGSYVGQATHVGLDEGLTAITEHAQSLGYDAVVLFLDELVLWLAFRIRDHEFFGTESQKLTKLVEGGQGGRPIPLVSFVARQMDLKRWLADSGASGAEQQTLEQSFNFQEGRFRKITLGDDNLPYVANKRLLTPRDDAAAAQIDEAFARLDRRAESWDVLLDGINTDASHKGADAAQFRLTYPFSPALVSTLRSLAGVMQRERTALKVMQQILVDRRDTLTIDDVIPVGDAFDYLVTGAAGDQPLDEASAALFRAASTLYQQRLQPLILKEYGLTAADLLDAGPARPPALEADLRLAKTLLLSAVAPNVPALKGLTAGRLASLNHGSIRSPLPNGEAAVVLAKVRQWAAQVPEIKVETDARNPQISLQLSDVDYESIIDRARGEDNTGRQRDLIKRLVAEAFGLADLGAQDMLGGYTHRRVWRGTVRDVGLVFGNVRDAGWLTDEHFRAPQGTWKFVIDHPFDDPGHSPTEDHARIDAMRARNWDENTIVWLPRFFSDDRMKDVSRLVVLNYLLEGTGERYASYADHLSETGRVQAKAILQSQREALLHRLRQAIQVAYDVESPVRAGDVVSGAAHPDVLSSLTPTFTPRPPAGGTLRQGFEALVDDAFASSYPGHPRFEPGEVEVRPRDLQAVYGYVEQALRDSEGRVPLGADAVVVRRIANPLGVGKAAETHFLMGDEYFGTWGPEFERRLGARDADALGPVTVGEVRGWIQAMEPALGLTREVADLVILAWAALRRRAWFSHGAPIPAPKPGGLRDEMELRVQPMPTQQTWEVARTLAGSVFGVNASAYVTPAEVANLASAVHGRAVELNQPAHRLAGSLERARTKLRMGVSAAPGRLATARATAELCDGLRGLQGLPLIERLAAAGAGAAALPEPTDAGRSLKSAAEVAGLLDRFSWQRFEPLFAGRQGEGVRADEAAGILRRLSEAVDADEFSVPIAPALKRAEDELFAWLARGAKPDVPAGPDVGGQTPGATEADDELETGSQPRRAASGGARISRGRGARDARAAAAQLEAFVAEHPDDDVVVEWRVE</sequence>
<feature type="region of interest" description="Disordered" evidence="1">
    <location>
        <begin position="1193"/>
        <end position="1237"/>
    </location>
</feature>
<evidence type="ECO:0000313" key="5">
    <source>
        <dbReference type="Proteomes" id="UP001431656"/>
    </source>
</evidence>
<dbReference type="RefSeq" id="WP_286267699.1">
    <property type="nucleotide sequence ID" value="NZ_AP028056.1"/>
</dbReference>